<evidence type="ECO:0000313" key="2">
    <source>
        <dbReference type="EMBL" id="HIS32402.1"/>
    </source>
</evidence>
<comment type="caution">
    <text evidence="2">The sequence shown here is derived from an EMBL/GenBank/DDBJ whole genome shotgun (WGS) entry which is preliminary data.</text>
</comment>
<dbReference type="EMBL" id="DVIQ01000079">
    <property type="protein sequence ID" value="HIS32402.1"/>
    <property type="molecule type" value="Genomic_DNA"/>
</dbReference>
<reference evidence="2" key="2">
    <citation type="journal article" date="2021" name="PeerJ">
        <title>Extensive microbial diversity within the chicken gut microbiome revealed by metagenomics and culture.</title>
        <authorList>
            <person name="Gilroy R."/>
            <person name="Ravi A."/>
            <person name="Getino M."/>
            <person name="Pursley I."/>
            <person name="Horton D.L."/>
            <person name="Alikhan N.F."/>
            <person name="Baker D."/>
            <person name="Gharbi K."/>
            <person name="Hall N."/>
            <person name="Watson M."/>
            <person name="Adriaenssens E.M."/>
            <person name="Foster-Nyarko E."/>
            <person name="Jarju S."/>
            <person name="Secka A."/>
            <person name="Antonio M."/>
            <person name="Oren A."/>
            <person name="Chaudhuri R.R."/>
            <person name="La Ragione R."/>
            <person name="Hildebrand F."/>
            <person name="Pallen M.J."/>
        </authorList>
    </citation>
    <scope>NUCLEOTIDE SEQUENCE</scope>
    <source>
        <strain evidence="2">CHK190-19873</strain>
    </source>
</reference>
<evidence type="ECO:0000256" key="1">
    <source>
        <dbReference type="SAM" id="Phobius"/>
    </source>
</evidence>
<name>A0A9D1JKT3_9FIRM</name>
<gene>
    <name evidence="2" type="ORF">IAB44_12790</name>
</gene>
<feature type="transmembrane region" description="Helical" evidence="1">
    <location>
        <begin position="97"/>
        <end position="125"/>
    </location>
</feature>
<organism evidence="2 3">
    <name type="scientific">Candidatus Limivivens intestinipullorum</name>
    <dbReference type="NCBI Taxonomy" id="2840858"/>
    <lineage>
        <taxon>Bacteria</taxon>
        <taxon>Bacillati</taxon>
        <taxon>Bacillota</taxon>
        <taxon>Clostridia</taxon>
        <taxon>Lachnospirales</taxon>
        <taxon>Lachnospiraceae</taxon>
        <taxon>Lachnospiraceae incertae sedis</taxon>
        <taxon>Candidatus Limivivens</taxon>
    </lineage>
</organism>
<feature type="transmembrane region" description="Helical" evidence="1">
    <location>
        <begin position="198"/>
        <end position="218"/>
    </location>
</feature>
<feature type="transmembrane region" description="Helical" evidence="1">
    <location>
        <begin position="169"/>
        <end position="192"/>
    </location>
</feature>
<keyword evidence="1" id="KW-1133">Transmembrane helix</keyword>
<keyword evidence="1" id="KW-0812">Transmembrane</keyword>
<proteinExistence type="predicted"/>
<keyword evidence="1" id="KW-0472">Membrane</keyword>
<feature type="transmembrane region" description="Helical" evidence="1">
    <location>
        <begin position="247"/>
        <end position="270"/>
    </location>
</feature>
<feature type="transmembrane region" description="Helical" evidence="1">
    <location>
        <begin position="53"/>
        <end position="76"/>
    </location>
</feature>
<protein>
    <submittedName>
        <fullName evidence="2">Uncharacterized protein</fullName>
    </submittedName>
</protein>
<dbReference type="AlphaFoldDB" id="A0A9D1JKT3"/>
<evidence type="ECO:0000313" key="3">
    <source>
        <dbReference type="Proteomes" id="UP000823935"/>
    </source>
</evidence>
<reference evidence="2" key="1">
    <citation type="submission" date="2020-10" db="EMBL/GenBank/DDBJ databases">
        <authorList>
            <person name="Gilroy R."/>
        </authorList>
    </citation>
    <scope>NUCLEOTIDE SEQUENCE</scope>
    <source>
        <strain evidence="2">CHK190-19873</strain>
    </source>
</reference>
<sequence length="286" mass="32684">MKLLQYTWKNSMMKIFNSKMAVFAILMLVMGRTYVEPIRQFSIQADYPSSWCVFPFTMCSFTYLIMFWFGVIYVNSDVPFMQHVNMYHAIRVGRQRWALGQIGGIFIRSIVLTVLAAIGTILPLLPDIEWSNEWGKLLRTAAMSNVLTQFNSSVLIYYEIFSEFTPLQLMGLTILLCALICTFTGVLMFLLSLLFNKIAAVAGSLALAIALFPVLNIHPLLRHKLALFVPAIWAEVARIATPDYGYYWLPSIPYMFGFLIVGILCMTAFVSVKIKKIEFNWENEDV</sequence>
<dbReference type="Proteomes" id="UP000823935">
    <property type="component" value="Unassembled WGS sequence"/>
</dbReference>
<accession>A0A9D1JKT3</accession>